<accession>A0ACC2J7B5</accession>
<evidence type="ECO:0000313" key="2">
    <source>
        <dbReference type="Proteomes" id="UP001153334"/>
    </source>
</evidence>
<protein>
    <submittedName>
        <fullName evidence="1">Uncharacterized protein</fullName>
    </submittedName>
</protein>
<keyword evidence="2" id="KW-1185">Reference proteome</keyword>
<evidence type="ECO:0000313" key="1">
    <source>
        <dbReference type="EMBL" id="KAJ8123207.1"/>
    </source>
</evidence>
<organism evidence="1 2">
    <name type="scientific">Nemania bipapillata</name>
    <dbReference type="NCBI Taxonomy" id="110536"/>
    <lineage>
        <taxon>Eukaryota</taxon>
        <taxon>Fungi</taxon>
        <taxon>Dikarya</taxon>
        <taxon>Ascomycota</taxon>
        <taxon>Pezizomycotina</taxon>
        <taxon>Sordariomycetes</taxon>
        <taxon>Xylariomycetidae</taxon>
        <taxon>Xylariales</taxon>
        <taxon>Xylariaceae</taxon>
        <taxon>Nemania</taxon>
    </lineage>
</organism>
<dbReference type="EMBL" id="JAPESX010000112">
    <property type="protein sequence ID" value="KAJ8123207.1"/>
    <property type="molecule type" value="Genomic_DNA"/>
</dbReference>
<name>A0ACC2J7B5_9PEZI</name>
<dbReference type="Proteomes" id="UP001153334">
    <property type="component" value="Unassembled WGS sequence"/>
</dbReference>
<comment type="caution">
    <text evidence="1">The sequence shown here is derived from an EMBL/GenBank/DDBJ whole genome shotgun (WGS) entry which is preliminary data.</text>
</comment>
<reference evidence="1" key="1">
    <citation type="submission" date="2022-11" db="EMBL/GenBank/DDBJ databases">
        <title>Genome Sequence of Nemania bipapillata.</title>
        <authorList>
            <person name="Buettner E."/>
        </authorList>
    </citation>
    <scope>NUCLEOTIDE SEQUENCE</scope>
    <source>
        <strain evidence="1">CP14</strain>
    </source>
</reference>
<gene>
    <name evidence="1" type="ORF">ONZ43_g788</name>
</gene>
<sequence>MTKREIYAGVADKEDGLFDDESAFDVDLELQGGLDSGCHTKNDPRPERQWHREDVTQRKGAIGIKCNMTDVIHGRASENSDEYATLVVLLFRFDARNNSGNIARAEITIDFFGQDEEDPYSRPEVYDMSFNDALSLVERKQSESVTKEASGTAGLNAGQIAELSGTLKWEKTTAQDIESYTTIVGNTYRRRFNFGGDDQVNWILKENRNFNTGIPVAFRAGILLKRTDEAPFKCDVKITAKADFRSSLEDFFGRFKPNDDSVLFNPKAKVSTRRFAAVDPAKLDTENLCQFDLEAVSDVTFLRIQDGAVKRKDR</sequence>
<proteinExistence type="predicted"/>